<dbReference type="SUPFAM" id="SSF55681">
    <property type="entry name" value="Class II aaRS and biotin synthetases"/>
    <property type="match status" value="1"/>
</dbReference>
<evidence type="ECO:0000313" key="7">
    <source>
        <dbReference type="EMBL" id="RFA38855.1"/>
    </source>
</evidence>
<evidence type="ECO:0000313" key="8">
    <source>
        <dbReference type="Proteomes" id="UP000256763"/>
    </source>
</evidence>
<sequence>MSADWFPSAPLSNLRRRAEVLAAVRAFFAARGVWEVETPLLSAAANSDPQLASFDCRYNGPGAPADGRLWLQTSPEFAMKRLLAAGSGSIYQLCRAFRADERGRRHNPEFTILEWYRVGFDHYQLMDEVAELATLLLGPHPEQRLTYRDAFLRYAEVDPFTADEADLRACAERWDVPYPKGLSGHDNWLDLLLSCIVTPALAAERFTFITDFPASQAALARIREGSPPVAERFELFIGGMEIANGFHELTDPTEQQMRFAAEQAARTAQGLPAPTTDRRLLAALAAGLPACAGVAVGLDRLIMLVCGANAIDEVLAFPIERA</sequence>
<evidence type="ECO:0000256" key="4">
    <source>
        <dbReference type="ARBA" id="ARBA00022840"/>
    </source>
</evidence>
<dbReference type="RefSeq" id="WP_116347412.1">
    <property type="nucleotide sequence ID" value="NZ_NFZW01000002.1"/>
</dbReference>
<dbReference type="PROSITE" id="PS50862">
    <property type="entry name" value="AA_TRNA_LIGASE_II"/>
    <property type="match status" value="1"/>
</dbReference>
<dbReference type="AlphaFoldDB" id="A0A3E0X311"/>
<comment type="caution">
    <text evidence="7">The sequence shown here is derived from an EMBL/GenBank/DDBJ whole genome shotgun (WGS) entry which is preliminary data.</text>
</comment>
<keyword evidence="8" id="KW-1185">Reference proteome</keyword>
<dbReference type="GO" id="GO:0000049">
    <property type="term" value="F:tRNA binding"/>
    <property type="evidence" value="ECO:0007669"/>
    <property type="project" value="TreeGrafter"/>
</dbReference>
<dbReference type="InterPro" id="IPR004525">
    <property type="entry name" value="EpmA"/>
</dbReference>
<dbReference type="EMBL" id="NFZW01000002">
    <property type="protein sequence ID" value="RFA38855.1"/>
    <property type="molecule type" value="Genomic_DNA"/>
</dbReference>
<dbReference type="PANTHER" id="PTHR42918:SF6">
    <property type="entry name" value="ELONGATION FACTOR P--(R)-BETA-LYSINE LIGASE"/>
    <property type="match status" value="1"/>
</dbReference>
<dbReference type="GO" id="GO:0004824">
    <property type="term" value="F:lysine-tRNA ligase activity"/>
    <property type="evidence" value="ECO:0007669"/>
    <property type="project" value="InterPro"/>
</dbReference>
<evidence type="ECO:0000256" key="2">
    <source>
        <dbReference type="ARBA" id="ARBA00022598"/>
    </source>
</evidence>
<keyword evidence="4" id="KW-0067">ATP-binding</keyword>
<dbReference type="PANTHER" id="PTHR42918">
    <property type="entry name" value="LYSYL-TRNA SYNTHETASE"/>
    <property type="match status" value="1"/>
</dbReference>
<dbReference type="GO" id="GO:0006430">
    <property type="term" value="P:lysyl-tRNA aminoacylation"/>
    <property type="evidence" value="ECO:0007669"/>
    <property type="project" value="InterPro"/>
</dbReference>
<evidence type="ECO:0000256" key="5">
    <source>
        <dbReference type="ARBA" id="ARBA00052794"/>
    </source>
</evidence>
<dbReference type="InterPro" id="IPR006195">
    <property type="entry name" value="aa-tRNA-synth_II"/>
</dbReference>
<keyword evidence="3" id="KW-0547">Nucleotide-binding</keyword>
<dbReference type="NCBIfam" id="TIGR00462">
    <property type="entry name" value="genX"/>
    <property type="match status" value="1"/>
</dbReference>
<dbReference type="Pfam" id="PF00152">
    <property type="entry name" value="tRNA-synt_2"/>
    <property type="match status" value="1"/>
</dbReference>
<evidence type="ECO:0000256" key="1">
    <source>
        <dbReference type="ARBA" id="ARBA00011738"/>
    </source>
</evidence>
<dbReference type="Proteomes" id="UP000256763">
    <property type="component" value="Unassembled WGS sequence"/>
</dbReference>
<gene>
    <name evidence="7" type="ORF">CAL65_02835</name>
</gene>
<proteinExistence type="predicted"/>
<dbReference type="InterPro" id="IPR045864">
    <property type="entry name" value="aa-tRNA-synth_II/BPL/LPL"/>
</dbReference>
<dbReference type="InterPro" id="IPR004364">
    <property type="entry name" value="Aa-tRNA-synt_II"/>
</dbReference>
<evidence type="ECO:0000256" key="3">
    <source>
        <dbReference type="ARBA" id="ARBA00022741"/>
    </source>
</evidence>
<name>A0A3E0X311_9GAMM</name>
<dbReference type="Gene3D" id="3.30.930.10">
    <property type="entry name" value="Bira Bifunctional Protein, Domain 2"/>
    <property type="match status" value="1"/>
</dbReference>
<comment type="subunit">
    <text evidence="1">Homodimer.</text>
</comment>
<dbReference type="FunFam" id="3.30.930.10:FF:000017">
    <property type="entry name" value="Elongation factor P--(R)-beta-lysine ligase"/>
    <property type="match status" value="1"/>
</dbReference>
<organism evidence="7 8">
    <name type="scientific">Alkalilimnicola ehrlichii</name>
    <dbReference type="NCBI Taxonomy" id="351052"/>
    <lineage>
        <taxon>Bacteria</taxon>
        <taxon>Pseudomonadati</taxon>
        <taxon>Pseudomonadota</taxon>
        <taxon>Gammaproteobacteria</taxon>
        <taxon>Chromatiales</taxon>
        <taxon>Ectothiorhodospiraceae</taxon>
        <taxon>Alkalilimnicola</taxon>
    </lineage>
</organism>
<dbReference type="NCBIfam" id="NF006828">
    <property type="entry name" value="PRK09350.1"/>
    <property type="match status" value="1"/>
</dbReference>
<protein>
    <submittedName>
        <fullName evidence="7">EF-P lysine aminoacylase GenX</fullName>
    </submittedName>
</protein>
<evidence type="ECO:0000259" key="6">
    <source>
        <dbReference type="PROSITE" id="PS50862"/>
    </source>
</evidence>
<dbReference type="GO" id="GO:0005524">
    <property type="term" value="F:ATP binding"/>
    <property type="evidence" value="ECO:0007669"/>
    <property type="project" value="UniProtKB-KW"/>
</dbReference>
<feature type="domain" description="Aminoacyl-transfer RNA synthetases class-II family profile" evidence="6">
    <location>
        <begin position="17"/>
        <end position="318"/>
    </location>
</feature>
<reference evidence="8" key="1">
    <citation type="submission" date="2017-05" db="EMBL/GenBank/DDBJ databases">
        <authorList>
            <person name="Sharma S."/>
            <person name="Sidhu C."/>
            <person name="Pinnaka A.K."/>
        </authorList>
    </citation>
    <scope>NUCLEOTIDE SEQUENCE [LARGE SCALE GENOMIC DNA]</scope>
    <source>
        <strain evidence="8">AK93</strain>
    </source>
</reference>
<comment type="catalytic activity">
    <reaction evidence="5">
        <text>D-beta-lysine + L-lysyl-[protein] + ATP = N(6)-((3R)-3,6-diaminohexanoyl)-L-lysyl-[protein] + AMP + diphosphate + H(+)</text>
        <dbReference type="Rhea" id="RHEA:83435"/>
        <dbReference type="Rhea" id="RHEA-COMP:9752"/>
        <dbReference type="Rhea" id="RHEA-COMP:20131"/>
        <dbReference type="ChEBI" id="CHEBI:15378"/>
        <dbReference type="ChEBI" id="CHEBI:29969"/>
        <dbReference type="ChEBI" id="CHEBI:30616"/>
        <dbReference type="ChEBI" id="CHEBI:33019"/>
        <dbReference type="ChEBI" id="CHEBI:84138"/>
        <dbReference type="ChEBI" id="CHEBI:156053"/>
        <dbReference type="ChEBI" id="CHEBI:456215"/>
    </reaction>
    <physiologicalReaction direction="left-to-right" evidence="5">
        <dbReference type="Rhea" id="RHEA:83436"/>
    </physiologicalReaction>
</comment>
<accession>A0A3E0X311</accession>
<dbReference type="GO" id="GO:0005829">
    <property type="term" value="C:cytosol"/>
    <property type="evidence" value="ECO:0007669"/>
    <property type="project" value="TreeGrafter"/>
</dbReference>
<keyword evidence="2" id="KW-0436">Ligase</keyword>